<organism evidence="3 4">
    <name type="scientific">Caulobacter phage CcrSC</name>
    <dbReference type="NCBI Taxonomy" id="2283272"/>
    <lineage>
        <taxon>Viruses</taxon>
        <taxon>Duplodnaviria</taxon>
        <taxon>Heunggongvirae</taxon>
        <taxon>Uroviricota</taxon>
        <taxon>Caudoviricetes</taxon>
        <taxon>Jeanschmidtviridae</taxon>
        <taxon>Bertelyvirus</taxon>
        <taxon>Bertelyvirus SC</taxon>
    </lineage>
</organism>
<name>A0A385ED39_9CAUD</name>
<accession>A0A385ED39</accession>
<gene>
    <name evidence="3" type="ORF">CcrSC_gp199</name>
</gene>
<proteinExistence type="predicted"/>
<evidence type="ECO:0000256" key="1">
    <source>
        <dbReference type="SAM" id="MobiDB-lite"/>
    </source>
</evidence>
<feature type="region of interest" description="Disordered" evidence="1">
    <location>
        <begin position="76"/>
        <end position="99"/>
    </location>
</feature>
<dbReference type="EMBL" id="MH588547">
    <property type="protein sequence ID" value="AXQ69781.1"/>
    <property type="molecule type" value="Genomic_DNA"/>
</dbReference>
<evidence type="ECO:0000313" key="3">
    <source>
        <dbReference type="EMBL" id="AXQ69781.1"/>
    </source>
</evidence>
<keyword evidence="4" id="KW-1185">Reference proteome</keyword>
<protein>
    <submittedName>
        <fullName evidence="3">Uncharacterized protein</fullName>
    </submittedName>
</protein>
<sequence length="99" mass="11168">MSFGWEPYYAAVAALVYVGIVIYLLVDPSEDDEKWQFLMWGVMIGIMWGPILAMIIVFGAIPEGFKALHRWIHKDRSKPLPPAPAKRVTPPGKLSIDKD</sequence>
<keyword evidence="2" id="KW-0812">Transmembrane</keyword>
<dbReference type="Proteomes" id="UP000259683">
    <property type="component" value="Segment"/>
</dbReference>
<keyword evidence="2" id="KW-0472">Membrane</keyword>
<keyword evidence="2" id="KW-1133">Transmembrane helix</keyword>
<reference evidence="3" key="1">
    <citation type="submission" date="2018-07" db="EMBL/GenBank/DDBJ databases">
        <authorList>
            <person name="Wilson K.M."/>
            <person name="Ely B."/>
        </authorList>
    </citation>
    <scope>NUCLEOTIDE SEQUENCE</scope>
</reference>
<reference evidence="3" key="2">
    <citation type="submission" date="2021-07" db="EMBL/GenBank/DDBJ databases">
        <title>Giant CbK-like Caulobacter bacteriophages have genetically divergent genomes.</title>
        <authorList>
            <person name="Wilson K."/>
            <person name="Ely B."/>
        </authorList>
    </citation>
    <scope>NUCLEOTIDE SEQUENCE</scope>
</reference>
<evidence type="ECO:0000313" key="4">
    <source>
        <dbReference type="Proteomes" id="UP000259683"/>
    </source>
</evidence>
<evidence type="ECO:0000256" key="2">
    <source>
        <dbReference type="SAM" id="Phobius"/>
    </source>
</evidence>
<feature type="transmembrane region" description="Helical" evidence="2">
    <location>
        <begin position="7"/>
        <end position="26"/>
    </location>
</feature>
<feature type="transmembrane region" description="Helical" evidence="2">
    <location>
        <begin position="38"/>
        <end position="61"/>
    </location>
</feature>